<dbReference type="PANTHER" id="PTHR22504">
    <property type="entry name" value="REPRESSOR OF RNA POLYMERASE III TRANSCRIPTION MAF1"/>
    <property type="match status" value="1"/>
</dbReference>
<dbReference type="Gramene" id="ABO96096">
    <property type="protein sequence ID" value="ABO96096"/>
    <property type="gene ID" value="OSTLU_38480"/>
</dbReference>
<reference evidence="3 4" key="1">
    <citation type="journal article" date="2007" name="Proc. Natl. Acad. Sci. U.S.A.">
        <title>The tiny eukaryote Ostreococcus provides genomic insights into the paradox of plankton speciation.</title>
        <authorList>
            <person name="Palenik B."/>
            <person name="Grimwood J."/>
            <person name="Aerts A."/>
            <person name="Rouze P."/>
            <person name="Salamov A."/>
            <person name="Putnam N."/>
            <person name="Dupont C."/>
            <person name="Jorgensen R."/>
            <person name="Derelle E."/>
            <person name="Rombauts S."/>
            <person name="Zhou K."/>
            <person name="Otillar R."/>
            <person name="Merchant S.S."/>
            <person name="Podell S."/>
            <person name="Gaasterland T."/>
            <person name="Napoli C."/>
            <person name="Gendler K."/>
            <person name="Manuell A."/>
            <person name="Tai V."/>
            <person name="Vallon O."/>
            <person name="Piganeau G."/>
            <person name="Jancek S."/>
            <person name="Heijde M."/>
            <person name="Jabbari K."/>
            <person name="Bowler C."/>
            <person name="Lohr M."/>
            <person name="Robbens S."/>
            <person name="Werner G."/>
            <person name="Dubchak I."/>
            <person name="Pazour G.J."/>
            <person name="Ren Q."/>
            <person name="Paulsen I."/>
            <person name="Delwiche C."/>
            <person name="Schmutz J."/>
            <person name="Rokhsar D."/>
            <person name="Van de Peer Y."/>
            <person name="Moreau H."/>
            <person name="Grigoriev I.V."/>
        </authorList>
    </citation>
    <scope>NUCLEOTIDE SEQUENCE [LARGE SCALE GENOMIC DNA]</scope>
    <source>
        <strain evidence="3 4">CCE9901</strain>
    </source>
</reference>
<evidence type="ECO:0000256" key="1">
    <source>
        <dbReference type="PIRNR" id="PIRNR037240"/>
    </source>
</evidence>
<dbReference type="Pfam" id="PF09174">
    <property type="entry name" value="Maf1"/>
    <property type="match status" value="1"/>
</dbReference>
<name>A4RXR8_OSTLU</name>
<keyword evidence="1" id="KW-0804">Transcription</keyword>
<dbReference type="eggNOG" id="KOG3104">
    <property type="taxonomic scope" value="Eukaryota"/>
</dbReference>
<comment type="subcellular location">
    <subcellularLocation>
        <location evidence="1">Nucleus</location>
    </subcellularLocation>
</comment>
<evidence type="ECO:0000256" key="2">
    <source>
        <dbReference type="SAM" id="MobiDB-lite"/>
    </source>
</evidence>
<feature type="region of interest" description="Disordered" evidence="2">
    <location>
        <begin position="211"/>
        <end position="242"/>
    </location>
</feature>
<keyword evidence="1" id="KW-0539">Nucleus</keyword>
<dbReference type="OrthoDB" id="277029at2759"/>
<dbReference type="EMBL" id="CP000585">
    <property type="protein sequence ID" value="ABO96096.1"/>
    <property type="molecule type" value="Genomic_DNA"/>
</dbReference>
<evidence type="ECO:0000313" key="4">
    <source>
        <dbReference type="Proteomes" id="UP000001568"/>
    </source>
</evidence>
<evidence type="ECO:0000313" key="3">
    <source>
        <dbReference type="EMBL" id="ABO96096.1"/>
    </source>
</evidence>
<dbReference type="GO" id="GO:0072718">
    <property type="term" value="P:response to cisplatin"/>
    <property type="evidence" value="ECO:0007669"/>
    <property type="project" value="EnsemblPlants"/>
</dbReference>
<dbReference type="STRING" id="436017.A4RXR8"/>
<dbReference type="HOGENOM" id="CLU_037043_3_1_1"/>
<dbReference type="GO" id="GO:0072702">
    <property type="term" value="P:response to methyl methanesulfonate"/>
    <property type="evidence" value="ECO:0007669"/>
    <property type="project" value="EnsemblPlants"/>
</dbReference>
<dbReference type="GO" id="GO:0000994">
    <property type="term" value="F:RNA polymerase III core binding"/>
    <property type="evidence" value="ECO:0007669"/>
    <property type="project" value="TreeGrafter"/>
</dbReference>
<sequence length="251" mass="28211">MKLLVEPDVAALNAFLTNVNVGDYVVSGQVESYSCKLAGTDKKLSRSLDAEVVTEIVSSCSPTNLSTSPVGPLTDQNSRKTLIYLILTLNHIYPDYDFSSLRAEHFTKEGTLSDVKTDIDTLLMESSKVWAARYGNEEPFLEVLWKTIDAAIEVFDCDVYSYKAVAEGDPFTDDGNLWSFNYFFYNKKLKRILYFTMHATSKTMLDLDSDDELDLDESNDQTGGTGYNSYDGSYRESFGNDDSMVFDEMDL</sequence>
<dbReference type="GO" id="GO:0033194">
    <property type="term" value="P:response to hydroperoxide"/>
    <property type="evidence" value="ECO:0007669"/>
    <property type="project" value="EnsemblPlants"/>
</dbReference>
<dbReference type="GO" id="GO:0016480">
    <property type="term" value="P:negative regulation of transcription by RNA polymerase III"/>
    <property type="evidence" value="ECO:0007669"/>
    <property type="project" value="UniProtKB-UniRule"/>
</dbReference>
<dbReference type="PANTHER" id="PTHR22504:SF0">
    <property type="entry name" value="REPRESSOR OF RNA POLYMERASE III TRANSCRIPTION MAF1 HOMOLOG"/>
    <property type="match status" value="1"/>
</dbReference>
<dbReference type="InterPro" id="IPR038564">
    <property type="entry name" value="Maf1_sf"/>
</dbReference>
<keyword evidence="1" id="KW-0678">Repressor</keyword>
<keyword evidence="1" id="KW-0805">Transcription regulation</keyword>
<dbReference type="FunFam" id="3.40.1000.50:FF:000003">
    <property type="entry name" value="Repressor of RNA polymerase III transcription MAF1"/>
    <property type="match status" value="1"/>
</dbReference>
<dbReference type="InterPro" id="IPR015257">
    <property type="entry name" value="Maf1"/>
</dbReference>
<dbReference type="Proteomes" id="UP000001568">
    <property type="component" value="Chromosome 5"/>
</dbReference>
<dbReference type="OMA" id="DKVCRKT"/>
<dbReference type="AlphaFoldDB" id="A4RXR8"/>
<dbReference type="KEGG" id="olu:OSTLU_38480"/>
<dbReference type="RefSeq" id="XP_001417803.1">
    <property type="nucleotide sequence ID" value="XM_001417766.1"/>
</dbReference>
<keyword evidence="4" id="KW-1185">Reference proteome</keyword>
<protein>
    <recommendedName>
        <fullName evidence="1">Repressor of RNA polymerase III transcription</fullName>
    </recommendedName>
</protein>
<comment type="similarity">
    <text evidence="1">Belongs to the MAF1 family.</text>
</comment>
<dbReference type="Gene3D" id="3.40.1000.50">
    <property type="entry name" value="Repressor of RNA polymerase III transcription Maf1"/>
    <property type="match status" value="1"/>
</dbReference>
<proteinExistence type="inferred from homology"/>
<dbReference type="GO" id="GO:0005634">
    <property type="term" value="C:nucleus"/>
    <property type="evidence" value="ECO:0007669"/>
    <property type="project" value="UniProtKB-SubCell"/>
</dbReference>
<accession>A4RXR8</accession>
<dbReference type="PIRSF" id="PIRSF037240">
    <property type="entry name" value="RNA_polIII_Trep_MAF1"/>
    <property type="match status" value="1"/>
</dbReference>
<dbReference type="GO" id="GO:0005829">
    <property type="term" value="C:cytosol"/>
    <property type="evidence" value="ECO:0007669"/>
    <property type="project" value="EnsemblPlants"/>
</dbReference>
<gene>
    <name evidence="3" type="ORF">OSTLU_38480</name>
</gene>
<organism evidence="3 4">
    <name type="scientific">Ostreococcus lucimarinus (strain CCE9901)</name>
    <dbReference type="NCBI Taxonomy" id="436017"/>
    <lineage>
        <taxon>Eukaryota</taxon>
        <taxon>Viridiplantae</taxon>
        <taxon>Chlorophyta</taxon>
        <taxon>Mamiellophyceae</taxon>
        <taxon>Mamiellales</taxon>
        <taxon>Bathycoccaceae</taxon>
        <taxon>Ostreococcus</taxon>
    </lineage>
</organism>
<dbReference type="GeneID" id="5002116"/>